<dbReference type="Proteomes" id="UP000035642">
    <property type="component" value="Unassembled WGS sequence"/>
</dbReference>
<reference evidence="2" key="2">
    <citation type="submission" date="2017-02" db="UniProtKB">
        <authorList>
            <consortium name="WormBaseParasite"/>
        </authorList>
    </citation>
    <scope>IDENTIFICATION</scope>
</reference>
<proteinExistence type="predicted"/>
<evidence type="ECO:0000313" key="1">
    <source>
        <dbReference type="Proteomes" id="UP000035642"/>
    </source>
</evidence>
<accession>A0A0K0D635</accession>
<sequence>MYAHLHLAKTTRRRLPFNAIYDTGEELLPGACDSKGVGGVGVPVNTSLVMKTNLFEQPTTKIRHLRLKGNGPISALTMFVICASALNYDKGVDAFHMDWEKFYTKEKKRRS</sequence>
<dbReference type="WBParaSite" id="ACAC_0000553001-mRNA-1">
    <property type="protein sequence ID" value="ACAC_0000553001-mRNA-1"/>
    <property type="gene ID" value="ACAC_0000553001"/>
</dbReference>
<dbReference type="AlphaFoldDB" id="A0A0K0D635"/>
<reference evidence="1" key="1">
    <citation type="submission" date="2012-09" db="EMBL/GenBank/DDBJ databases">
        <authorList>
            <person name="Martin A.A."/>
        </authorList>
    </citation>
    <scope>NUCLEOTIDE SEQUENCE</scope>
</reference>
<keyword evidence="1" id="KW-1185">Reference proteome</keyword>
<protein>
    <submittedName>
        <fullName evidence="2">Ribosomal protein</fullName>
    </submittedName>
</protein>
<name>A0A0K0D635_ANGCA</name>
<organism evidence="1 2">
    <name type="scientific">Angiostrongylus cantonensis</name>
    <name type="common">Rat lungworm</name>
    <dbReference type="NCBI Taxonomy" id="6313"/>
    <lineage>
        <taxon>Eukaryota</taxon>
        <taxon>Metazoa</taxon>
        <taxon>Ecdysozoa</taxon>
        <taxon>Nematoda</taxon>
        <taxon>Chromadorea</taxon>
        <taxon>Rhabditida</taxon>
        <taxon>Rhabditina</taxon>
        <taxon>Rhabditomorpha</taxon>
        <taxon>Strongyloidea</taxon>
        <taxon>Metastrongylidae</taxon>
        <taxon>Angiostrongylus</taxon>
    </lineage>
</organism>
<evidence type="ECO:0000313" key="2">
    <source>
        <dbReference type="WBParaSite" id="ACAC_0000553001-mRNA-1"/>
    </source>
</evidence>